<reference evidence="1 2" key="1">
    <citation type="journal article" date="2019" name="Int. J. Syst. Evol. Microbiol.">
        <title>The Global Catalogue of Microorganisms (GCM) 10K type strain sequencing project: providing services to taxonomists for standard genome sequencing and annotation.</title>
        <authorList>
            <consortium name="The Broad Institute Genomics Platform"/>
            <consortium name="The Broad Institute Genome Sequencing Center for Infectious Disease"/>
            <person name="Wu L."/>
            <person name="Ma J."/>
        </authorList>
    </citation>
    <scope>NUCLEOTIDE SEQUENCE [LARGE SCALE GENOMIC DNA]</scope>
    <source>
        <strain evidence="1 2">JCM 4524</strain>
    </source>
</reference>
<organism evidence="1 2">
    <name type="scientific">Streptomyces vastus</name>
    <dbReference type="NCBI Taxonomy" id="285451"/>
    <lineage>
        <taxon>Bacteria</taxon>
        <taxon>Bacillati</taxon>
        <taxon>Actinomycetota</taxon>
        <taxon>Actinomycetes</taxon>
        <taxon>Kitasatosporales</taxon>
        <taxon>Streptomycetaceae</taxon>
        <taxon>Streptomyces</taxon>
    </lineage>
</organism>
<gene>
    <name evidence="1" type="ORF">GCM10010307_26370</name>
</gene>
<sequence>MLVFGDALPKGPGPHQGFPWRFLLVVALADGLHDPGFAGGVHALLEVLDGRQLPGNAPDARGVVRGPLPFGAAAAAFTRVLDSLVLCAGRVPSRRV</sequence>
<dbReference type="Proteomes" id="UP001500151">
    <property type="component" value="Unassembled WGS sequence"/>
</dbReference>
<keyword evidence="2" id="KW-1185">Reference proteome</keyword>
<evidence type="ECO:0000313" key="1">
    <source>
        <dbReference type="EMBL" id="GAA2632692.1"/>
    </source>
</evidence>
<accession>A0ABN3QQK4</accession>
<name>A0ABN3QQK4_9ACTN</name>
<dbReference type="EMBL" id="BAAASJ010000027">
    <property type="protein sequence ID" value="GAA2632692.1"/>
    <property type="molecule type" value="Genomic_DNA"/>
</dbReference>
<protein>
    <submittedName>
        <fullName evidence="1">Uncharacterized protein</fullName>
    </submittedName>
</protein>
<evidence type="ECO:0000313" key="2">
    <source>
        <dbReference type="Proteomes" id="UP001500151"/>
    </source>
</evidence>
<comment type="caution">
    <text evidence="1">The sequence shown here is derived from an EMBL/GenBank/DDBJ whole genome shotgun (WGS) entry which is preliminary data.</text>
</comment>
<proteinExistence type="predicted"/>